<evidence type="ECO:0000313" key="2">
    <source>
        <dbReference type="EMBL" id="PQJ62667.1"/>
    </source>
</evidence>
<evidence type="ECO:0000313" key="3">
    <source>
        <dbReference type="Proteomes" id="UP000238730"/>
    </source>
</evidence>
<feature type="transmembrane region" description="Helical" evidence="1">
    <location>
        <begin position="72"/>
        <end position="91"/>
    </location>
</feature>
<keyword evidence="1" id="KW-1133">Transmembrane helix</keyword>
<feature type="transmembrane region" description="Helical" evidence="1">
    <location>
        <begin position="31"/>
        <end position="52"/>
    </location>
</feature>
<gene>
    <name evidence="2" type="ORF">BTO08_20795</name>
</gene>
<keyword evidence="1" id="KW-0812">Transmembrane</keyword>
<evidence type="ECO:0000256" key="1">
    <source>
        <dbReference type="SAM" id="Phobius"/>
    </source>
</evidence>
<keyword evidence="1" id="KW-0472">Membrane</keyword>
<comment type="caution">
    <text evidence="2">The sequence shown here is derived from an EMBL/GenBank/DDBJ whole genome shotgun (WGS) entry which is preliminary data.</text>
</comment>
<organism evidence="2 3">
    <name type="scientific">Photobacterium angustum</name>
    <dbReference type="NCBI Taxonomy" id="661"/>
    <lineage>
        <taxon>Bacteria</taxon>
        <taxon>Pseudomonadati</taxon>
        <taxon>Pseudomonadota</taxon>
        <taxon>Gammaproteobacteria</taxon>
        <taxon>Vibrionales</taxon>
        <taxon>Vibrionaceae</taxon>
        <taxon>Photobacterium</taxon>
    </lineage>
</organism>
<dbReference type="Proteomes" id="UP000238730">
    <property type="component" value="Unassembled WGS sequence"/>
</dbReference>
<dbReference type="EMBL" id="MSCJ01000003">
    <property type="protein sequence ID" value="PQJ62667.1"/>
    <property type="molecule type" value="Genomic_DNA"/>
</dbReference>
<dbReference type="AlphaFoldDB" id="A0A2S7VKH9"/>
<feature type="transmembrane region" description="Helical" evidence="1">
    <location>
        <begin position="6"/>
        <end position="24"/>
    </location>
</feature>
<reference evidence="2 3" key="1">
    <citation type="submission" date="2016-12" db="EMBL/GenBank/DDBJ databases">
        <title>Diversity of luminous bacteria.</title>
        <authorList>
            <person name="Yoshizawa S."/>
            <person name="Kogure K."/>
        </authorList>
    </citation>
    <scope>NUCLEOTIDE SEQUENCE [LARGE SCALE GENOMIC DNA]</scope>
    <source>
        <strain evidence="2 3">LC1-200</strain>
    </source>
</reference>
<sequence length="298" mass="33460">MLFKLHPVVTVPFIYFLIVSRLFYRYALGTVWGVFVLSLLLYFNSEAILGTTPISFQDLFVYLMLASETTKAAVLSSLITIIGFIVAYATASANWKDQMRANLKVQASSDCIGFYSEASRNVSTCVIYARALVSAVEKIRSGCTKEEAEFLVYYQRSNLDKFLLARESMIASSINCHTFLSKYDTILFSTPGAKENVELANEALSKLVNDLWFNVPYKVAPDTDQIGTFLAQVDVIKCKKFLSTANEYEQALAFHSGATSGVLLDQIVGASWATTKTQLKNYRSVWHEMNILYRRHKG</sequence>
<name>A0A2S7VKH9_PHOAN</name>
<proteinExistence type="predicted"/>
<protein>
    <submittedName>
        <fullName evidence="2">Uncharacterized protein</fullName>
    </submittedName>
</protein>
<accession>A0A2S7VKH9</accession>